<evidence type="ECO:0000313" key="1">
    <source>
        <dbReference type="EMBL" id="TMW13716.1"/>
    </source>
</evidence>
<dbReference type="InterPro" id="IPR011664">
    <property type="entry name" value="Abi_system_AbiD/AbiF-like"/>
</dbReference>
<sequence length="301" mass="35188">MLKPYTKLPLSFAEQLQLLGSRGLNIPDQTLALGHLSSISYYRLSAYWYPFLQRDTKGQVTGVFEPGTDFDQVVRLYEFDRHLRLLVMDAIERIEVHIRTLVTYHLGHRYGAFGHTDPANFHPEFNHAIWLAKLESEAHQSKDVFVEHFKRNYTGFPTLPIWMSTEVMSLGSLSFCYTGLKNPDKRQIADQLDIHHKRLKDWLHTLTYIRNLCAHHGRLWNRELAIKPERVREPEWNPPVTPRHDRLFYALLILRVLLRSNHNGDTWAGSCNELLETLASEQRYRVAMGLPADWKAHPLWA</sequence>
<dbReference type="Pfam" id="PF07751">
    <property type="entry name" value="Abi_2"/>
    <property type="match status" value="1"/>
</dbReference>
<accession>A0ABY2XPT7</accession>
<reference evidence="1 2" key="1">
    <citation type="submission" date="2019-05" db="EMBL/GenBank/DDBJ databases">
        <title>Genome of Alcanivorax gelatiniphagus, an oil degrading marine bacteria.</title>
        <authorList>
            <person name="Kwon K.K."/>
        </authorList>
    </citation>
    <scope>NUCLEOTIDE SEQUENCE [LARGE SCALE GENOMIC DNA]</scope>
    <source>
        <strain evidence="1 2">MEBiC 08158</strain>
    </source>
</reference>
<proteinExistence type="predicted"/>
<dbReference type="RefSeq" id="WP_138771756.1">
    <property type="nucleotide sequence ID" value="NZ_JBHSSX010000038.1"/>
</dbReference>
<keyword evidence="2" id="KW-1185">Reference proteome</keyword>
<gene>
    <name evidence="1" type="ORF">FGS76_06205</name>
</gene>
<dbReference type="Proteomes" id="UP000739180">
    <property type="component" value="Unassembled WGS sequence"/>
</dbReference>
<evidence type="ECO:0000313" key="2">
    <source>
        <dbReference type="Proteomes" id="UP000739180"/>
    </source>
</evidence>
<dbReference type="PIRSF" id="PIRSF034934">
    <property type="entry name" value="AbiF_AbiD"/>
    <property type="match status" value="1"/>
</dbReference>
<dbReference type="InterPro" id="IPR017034">
    <property type="entry name" value="Abi_system_AbiD/AbiF"/>
</dbReference>
<organism evidence="1 2">
    <name type="scientific">Alloalcanivorax gelatiniphagus</name>
    <dbReference type="NCBI Taxonomy" id="1194167"/>
    <lineage>
        <taxon>Bacteria</taxon>
        <taxon>Pseudomonadati</taxon>
        <taxon>Pseudomonadota</taxon>
        <taxon>Gammaproteobacteria</taxon>
        <taxon>Oceanospirillales</taxon>
        <taxon>Alcanivoracaceae</taxon>
        <taxon>Alloalcanivorax</taxon>
    </lineage>
</organism>
<dbReference type="EMBL" id="VCQT01000022">
    <property type="protein sequence ID" value="TMW13716.1"/>
    <property type="molecule type" value="Genomic_DNA"/>
</dbReference>
<protein>
    <submittedName>
        <fullName evidence="1">Abi family protein</fullName>
    </submittedName>
</protein>
<comment type="caution">
    <text evidence="1">The sequence shown here is derived from an EMBL/GenBank/DDBJ whole genome shotgun (WGS) entry which is preliminary data.</text>
</comment>
<name>A0ABY2XPT7_9GAMM</name>